<gene>
    <name evidence="3" type="ORF">LOC62_04G006185</name>
</gene>
<dbReference type="SUPFAM" id="SSF52113">
    <property type="entry name" value="BRCT domain"/>
    <property type="match status" value="1"/>
</dbReference>
<feature type="compositionally biased region" description="Polar residues" evidence="1">
    <location>
        <begin position="394"/>
        <end position="403"/>
    </location>
</feature>
<feature type="region of interest" description="Disordered" evidence="1">
    <location>
        <begin position="158"/>
        <end position="225"/>
    </location>
</feature>
<organism evidence="3 4">
    <name type="scientific">Vanrija pseudolonga</name>
    <dbReference type="NCBI Taxonomy" id="143232"/>
    <lineage>
        <taxon>Eukaryota</taxon>
        <taxon>Fungi</taxon>
        <taxon>Dikarya</taxon>
        <taxon>Basidiomycota</taxon>
        <taxon>Agaricomycotina</taxon>
        <taxon>Tremellomycetes</taxon>
        <taxon>Trichosporonales</taxon>
        <taxon>Trichosporonaceae</taxon>
        <taxon>Vanrija</taxon>
    </lineage>
</organism>
<feature type="compositionally biased region" description="Basic residues" evidence="1">
    <location>
        <begin position="703"/>
        <end position="713"/>
    </location>
</feature>
<dbReference type="CDD" id="cd00027">
    <property type="entry name" value="BRCT"/>
    <property type="match status" value="1"/>
</dbReference>
<dbReference type="InterPro" id="IPR001357">
    <property type="entry name" value="BRCT_dom"/>
</dbReference>
<feature type="domain" description="BRCT" evidence="2">
    <location>
        <begin position="14"/>
        <end position="137"/>
    </location>
</feature>
<feature type="region of interest" description="Disordered" evidence="1">
    <location>
        <begin position="689"/>
        <end position="713"/>
    </location>
</feature>
<sequence length="713" mass="78956">MTTHPQPRPPGRQPTSYLFRNLAFYIQNRDNHHLYRDLSLIKDLGGDTVRNPFSKDVTHVVVHVPDQERSKHRLDTYPVYHTPTPSSFAHWGLNDILLEFTMGGHLHKARGVVVVDREWLEDCKRAGRLLGHRENPPYNGKQLFGHFGILLSSTSGSQRAHSQLDGSRADQSTSATEQERTRLNDLTGPRLAPSAHLQRARVGDSRLPWSNPTTQRQSDDVGAFLTRTEFHRSTAVVTREDRGDRGEREYREDLDDRYRSEWVNYHNRRPRTPPRHRTWGSRGDSLPVRRSDPPLSSPPVRPFDNNPRRDGYDDIQSRGGYDSIPPRGVYSSVASANMTTASRSSESPGALSNDRPEATRTTHTFSCDPPLPVLPTGRDVTANPTERTFVESAGSLSQSQPTISKVKLEPIEPSEPHGEEAPPQLSVDSGAASAKIEPHDQSQSGAEQNSDTEALAPATDAAEVATHTRVHAQDSWAPTRVVSDTVTRVKVEQDDNASQASAPMDLETEREPDIAWSAATAEELTAEAVSTEALPDPIDQPEYEQATAVVFDDEWPAPLGEESPMLLGRHPRSPSESLSFSGLSLDEPVGSGLFKLDNGPVTFYLDDPFPWLEEIIKMNGGRMDSKQNASVIVLPLDAGVGATLPHHLELLKNKGISPFAWVVSHDWVWHCIKPDAVITPSEGYKVKAARKPRVSQVGDTAASRKRRRISASP</sequence>
<dbReference type="Proteomes" id="UP000827549">
    <property type="component" value="Chromosome 4"/>
</dbReference>
<feature type="compositionally biased region" description="Basic and acidic residues" evidence="1">
    <location>
        <begin position="306"/>
        <end position="316"/>
    </location>
</feature>
<feature type="compositionally biased region" description="Basic and acidic residues" evidence="1">
    <location>
        <begin position="406"/>
        <end position="420"/>
    </location>
</feature>
<accession>A0AAF0YD97</accession>
<dbReference type="EMBL" id="CP086717">
    <property type="protein sequence ID" value="WOO82701.1"/>
    <property type="molecule type" value="Genomic_DNA"/>
</dbReference>
<feature type="compositionally biased region" description="Basic residues" evidence="1">
    <location>
        <begin position="266"/>
        <end position="279"/>
    </location>
</feature>
<dbReference type="AlphaFoldDB" id="A0AAF0YD97"/>
<keyword evidence="4" id="KW-1185">Reference proteome</keyword>
<feature type="compositionally biased region" description="Polar residues" evidence="1">
    <location>
        <begin position="441"/>
        <end position="452"/>
    </location>
</feature>
<proteinExistence type="predicted"/>
<protein>
    <recommendedName>
        <fullName evidence="2">BRCT domain-containing protein</fullName>
    </recommendedName>
</protein>
<feature type="compositionally biased region" description="Polar residues" evidence="1">
    <location>
        <begin position="332"/>
        <end position="347"/>
    </location>
</feature>
<feature type="region of interest" description="Disordered" evidence="1">
    <location>
        <begin position="266"/>
        <end position="509"/>
    </location>
</feature>
<dbReference type="RefSeq" id="XP_062628733.1">
    <property type="nucleotide sequence ID" value="XM_062772749.1"/>
</dbReference>
<name>A0AAF0YD97_9TREE</name>
<dbReference type="GeneID" id="87809411"/>
<feature type="domain" description="BRCT" evidence="2">
    <location>
        <begin position="612"/>
        <end position="673"/>
    </location>
</feature>
<evidence type="ECO:0000256" key="1">
    <source>
        <dbReference type="SAM" id="MobiDB-lite"/>
    </source>
</evidence>
<feature type="compositionally biased region" description="Polar residues" evidence="1">
    <location>
        <begin position="158"/>
        <end position="176"/>
    </location>
</feature>
<evidence type="ECO:0000313" key="3">
    <source>
        <dbReference type="EMBL" id="WOO82701.1"/>
    </source>
</evidence>
<reference evidence="3" key="1">
    <citation type="submission" date="2023-10" db="EMBL/GenBank/DDBJ databases">
        <authorList>
            <person name="Noh H."/>
        </authorList>
    </citation>
    <scope>NUCLEOTIDE SEQUENCE</scope>
    <source>
        <strain evidence="3">DUCC4014</strain>
    </source>
</reference>
<dbReference type="InterPro" id="IPR036420">
    <property type="entry name" value="BRCT_dom_sf"/>
</dbReference>
<dbReference type="PROSITE" id="PS50172">
    <property type="entry name" value="BRCT"/>
    <property type="match status" value="2"/>
</dbReference>
<dbReference type="Gene3D" id="3.40.50.10190">
    <property type="entry name" value="BRCT domain"/>
    <property type="match status" value="1"/>
</dbReference>
<evidence type="ECO:0000259" key="2">
    <source>
        <dbReference type="PROSITE" id="PS50172"/>
    </source>
</evidence>
<evidence type="ECO:0000313" key="4">
    <source>
        <dbReference type="Proteomes" id="UP000827549"/>
    </source>
</evidence>